<feature type="domain" description="Lycopene cyclase" evidence="9">
    <location>
        <begin position="32"/>
        <end position="91"/>
    </location>
</feature>
<keyword evidence="3 8" id="KW-0812">Transmembrane</keyword>
<feature type="domain" description="Lycopene cyclase" evidence="9">
    <location>
        <begin position="162"/>
        <end position="225"/>
    </location>
</feature>
<feature type="transmembrane region" description="Helical" evidence="8">
    <location>
        <begin position="139"/>
        <end position="158"/>
    </location>
</feature>
<feature type="transmembrane region" description="Helical" evidence="8">
    <location>
        <begin position="6"/>
        <end position="22"/>
    </location>
</feature>
<evidence type="ECO:0000313" key="10">
    <source>
        <dbReference type="EMBL" id="MEP0819405.1"/>
    </source>
</evidence>
<evidence type="ECO:0000259" key="9">
    <source>
        <dbReference type="Pfam" id="PF18916"/>
    </source>
</evidence>
<comment type="pathway">
    <text evidence="2">Carotenoid biosynthesis.</text>
</comment>
<evidence type="ECO:0000256" key="4">
    <source>
        <dbReference type="ARBA" id="ARBA00022746"/>
    </source>
</evidence>
<feature type="transmembrane region" description="Helical" evidence="8">
    <location>
        <begin position="81"/>
        <end position="100"/>
    </location>
</feature>
<evidence type="ECO:0000256" key="6">
    <source>
        <dbReference type="ARBA" id="ARBA00023136"/>
    </source>
</evidence>
<organism evidence="10 11">
    <name type="scientific">Trichocoleus desertorum GB2-A4</name>
    <dbReference type="NCBI Taxonomy" id="2933944"/>
    <lineage>
        <taxon>Bacteria</taxon>
        <taxon>Bacillati</taxon>
        <taxon>Cyanobacteriota</taxon>
        <taxon>Cyanophyceae</taxon>
        <taxon>Leptolyngbyales</taxon>
        <taxon>Trichocoleusaceae</taxon>
        <taxon>Trichocoleus</taxon>
    </lineage>
</organism>
<dbReference type="Pfam" id="PF18916">
    <property type="entry name" value="Lycopene_cyc"/>
    <property type="match status" value="2"/>
</dbReference>
<evidence type="ECO:0000256" key="3">
    <source>
        <dbReference type="ARBA" id="ARBA00022692"/>
    </source>
</evidence>
<protein>
    <submittedName>
        <fullName evidence="10">Lycopene cyclase domain-containing protein</fullName>
    </submittedName>
</protein>
<feature type="transmembrane region" description="Helical" evidence="8">
    <location>
        <begin position="34"/>
        <end position="52"/>
    </location>
</feature>
<evidence type="ECO:0000256" key="1">
    <source>
        <dbReference type="ARBA" id="ARBA00004141"/>
    </source>
</evidence>
<keyword evidence="4" id="KW-0125">Carotenoid biosynthesis</keyword>
<keyword evidence="6 8" id="KW-0472">Membrane</keyword>
<name>A0ABV0JCA3_9CYAN</name>
<keyword evidence="7" id="KW-0413">Isomerase</keyword>
<evidence type="ECO:0000256" key="5">
    <source>
        <dbReference type="ARBA" id="ARBA00022989"/>
    </source>
</evidence>
<evidence type="ECO:0000256" key="7">
    <source>
        <dbReference type="ARBA" id="ARBA00023235"/>
    </source>
</evidence>
<comment type="caution">
    <text evidence="10">The sequence shown here is derived from an EMBL/GenBank/DDBJ whole genome shotgun (WGS) entry which is preliminary data.</text>
</comment>
<gene>
    <name evidence="10" type="ORF">NC998_20095</name>
</gene>
<feature type="transmembrane region" description="Helical" evidence="8">
    <location>
        <begin position="112"/>
        <end position="133"/>
    </location>
</feature>
<evidence type="ECO:0000313" key="11">
    <source>
        <dbReference type="Proteomes" id="UP001464891"/>
    </source>
</evidence>
<sequence length="248" mass="27923">MTYSLFHLIFILPPILLLALQQPQPLAGVGGRKAALSLLLIAAVAFIYTTPWDNYLIWRDVWHYGRDRVMGTVGYVPIEEYLFFVLQPILTGLWLYRLLAHTEEPSELKSSPAANIGGAIIWAGLGLAGGWLLQRDFGVYLGLILVWASPILALQWLVGGAQLWVRKRLWLTATLVPTLYLWIADRIAIGQGIWSISEVYTTRLHLFGLPIEEATFFLVTNFLVVQGLLLLLVFSKADKPFLQTESEF</sequence>
<evidence type="ECO:0000256" key="2">
    <source>
        <dbReference type="ARBA" id="ARBA00004829"/>
    </source>
</evidence>
<proteinExistence type="predicted"/>
<dbReference type="Proteomes" id="UP001464891">
    <property type="component" value="Unassembled WGS sequence"/>
</dbReference>
<evidence type="ECO:0000256" key="8">
    <source>
        <dbReference type="SAM" id="Phobius"/>
    </source>
</evidence>
<keyword evidence="11" id="KW-1185">Reference proteome</keyword>
<reference evidence="10 11" key="1">
    <citation type="submission" date="2022-04" db="EMBL/GenBank/DDBJ databases">
        <title>Positive selection, recombination, and allopatry shape intraspecific diversity of widespread and dominant cyanobacteria.</title>
        <authorList>
            <person name="Wei J."/>
            <person name="Shu W."/>
            <person name="Hu C."/>
        </authorList>
    </citation>
    <scope>NUCLEOTIDE SEQUENCE [LARGE SCALE GENOMIC DNA]</scope>
    <source>
        <strain evidence="10 11">GB2-A4</strain>
    </source>
</reference>
<dbReference type="RefSeq" id="WP_190440106.1">
    <property type="nucleotide sequence ID" value="NZ_JAMPKM010000014.1"/>
</dbReference>
<comment type="subcellular location">
    <subcellularLocation>
        <location evidence="1">Membrane</location>
        <topology evidence="1">Multi-pass membrane protein</topology>
    </subcellularLocation>
</comment>
<dbReference type="InterPro" id="IPR017825">
    <property type="entry name" value="Lycopene_cyclase_dom"/>
</dbReference>
<accession>A0ABV0JCA3</accession>
<feature type="transmembrane region" description="Helical" evidence="8">
    <location>
        <begin position="214"/>
        <end position="234"/>
    </location>
</feature>
<dbReference type="EMBL" id="JAMPKM010000014">
    <property type="protein sequence ID" value="MEP0819405.1"/>
    <property type="molecule type" value="Genomic_DNA"/>
</dbReference>
<dbReference type="NCBIfam" id="TIGR03462">
    <property type="entry name" value="CarR_dom_SF"/>
    <property type="match status" value="2"/>
</dbReference>
<keyword evidence="5 8" id="KW-1133">Transmembrane helix</keyword>